<dbReference type="Proteomes" id="UP000665020">
    <property type="component" value="Chromosome"/>
</dbReference>
<evidence type="ECO:0000313" key="3">
    <source>
        <dbReference type="Proteomes" id="UP000665020"/>
    </source>
</evidence>
<protein>
    <submittedName>
        <fullName evidence="2">Periplasmic heavy metal sensor</fullName>
    </submittedName>
</protein>
<dbReference type="CDD" id="cd09916">
    <property type="entry name" value="CpxP_like"/>
    <property type="match status" value="1"/>
</dbReference>
<dbReference type="InterPro" id="IPR012899">
    <property type="entry name" value="LTXXQ"/>
</dbReference>
<proteinExistence type="predicted"/>
<dbReference type="InterPro" id="IPR025961">
    <property type="entry name" value="Metal_resist"/>
</dbReference>
<organism evidence="2 3">
    <name type="scientific">Iocasia fonsfrigidae</name>
    <dbReference type="NCBI Taxonomy" id="2682810"/>
    <lineage>
        <taxon>Bacteria</taxon>
        <taxon>Bacillati</taxon>
        <taxon>Bacillota</taxon>
        <taxon>Clostridia</taxon>
        <taxon>Halanaerobiales</taxon>
        <taxon>Halanaerobiaceae</taxon>
        <taxon>Iocasia</taxon>
    </lineage>
</organism>
<accession>A0A8A7KC59</accession>
<dbReference type="Gene3D" id="1.20.120.1490">
    <property type="match status" value="1"/>
</dbReference>
<feature type="signal peptide" evidence="1">
    <location>
        <begin position="1"/>
        <end position="25"/>
    </location>
</feature>
<dbReference type="KEGG" id="ifn:GM661_03835"/>
<evidence type="ECO:0000313" key="2">
    <source>
        <dbReference type="EMBL" id="QTL97168.1"/>
    </source>
</evidence>
<dbReference type="EMBL" id="CP046640">
    <property type="protein sequence ID" value="QTL97168.1"/>
    <property type="molecule type" value="Genomic_DNA"/>
</dbReference>
<reference evidence="2" key="1">
    <citation type="submission" date="2019-12" db="EMBL/GenBank/DDBJ databases">
        <authorList>
            <person name="zhang j."/>
            <person name="sun C.M."/>
        </authorList>
    </citation>
    <scope>NUCLEOTIDE SEQUENCE</scope>
    <source>
        <strain evidence="2">NS-1</strain>
    </source>
</reference>
<dbReference type="GO" id="GO:0042597">
    <property type="term" value="C:periplasmic space"/>
    <property type="evidence" value="ECO:0007669"/>
    <property type="project" value="InterPro"/>
</dbReference>
<gene>
    <name evidence="2" type="ORF">GM661_03835</name>
</gene>
<sequence length="170" mass="19370">MRKKILITALMALILALGVSSYSLAYGGGPAFRPGGGFMHYGMHHGPGYQDRNPLDLTEEQQTQLRELQDEHFSQMEDNHQELFDLNNQLREAVFAGGEELISGLKDKIGSLENELTDLRVDYWRGLQDILTEEQLLEMEEWFNKGRGFRGRGMGMGLYDNAYGICPYIY</sequence>
<keyword evidence="1" id="KW-0732">Signal</keyword>
<feature type="chain" id="PRO_5032454761" evidence="1">
    <location>
        <begin position="26"/>
        <end position="170"/>
    </location>
</feature>
<name>A0A8A7KC59_9FIRM</name>
<dbReference type="RefSeq" id="WP_230868820.1">
    <property type="nucleotide sequence ID" value="NZ_CP046640.1"/>
</dbReference>
<evidence type="ECO:0000256" key="1">
    <source>
        <dbReference type="SAM" id="SignalP"/>
    </source>
</evidence>
<keyword evidence="3" id="KW-1185">Reference proteome</keyword>
<dbReference type="AlphaFoldDB" id="A0A8A7KC59"/>
<dbReference type="Pfam" id="PF13801">
    <property type="entry name" value="Metal_resist"/>
    <property type="match status" value="1"/>
</dbReference>